<dbReference type="EMBL" id="VSWD01000011">
    <property type="protein sequence ID" value="KAK3088127.1"/>
    <property type="molecule type" value="Genomic_DNA"/>
</dbReference>
<dbReference type="InterPro" id="IPR047153">
    <property type="entry name" value="TRIM45/56/19-like"/>
</dbReference>
<dbReference type="Gene3D" id="3.30.40.10">
    <property type="entry name" value="Zinc/RING finger domain, C3HC4 (zinc finger)"/>
    <property type="match status" value="1"/>
</dbReference>
<dbReference type="InterPro" id="IPR027370">
    <property type="entry name" value="Znf-RING_euk"/>
</dbReference>
<keyword evidence="2 4" id="KW-0863">Zinc-finger</keyword>
<dbReference type="InterPro" id="IPR000315">
    <property type="entry name" value="Znf_B-box"/>
</dbReference>
<evidence type="ECO:0000256" key="1">
    <source>
        <dbReference type="ARBA" id="ARBA00022723"/>
    </source>
</evidence>
<dbReference type="PROSITE" id="PS50119">
    <property type="entry name" value="ZF_BBOX"/>
    <property type="match status" value="1"/>
</dbReference>
<comment type="caution">
    <text evidence="7">The sequence shown here is derived from an EMBL/GenBank/DDBJ whole genome shotgun (WGS) entry which is preliminary data.</text>
</comment>
<evidence type="ECO:0000256" key="2">
    <source>
        <dbReference type="ARBA" id="ARBA00022771"/>
    </source>
</evidence>
<dbReference type="PANTHER" id="PTHR25462:SF296">
    <property type="entry name" value="MEIOTIC P26, ISOFORM F"/>
    <property type="match status" value="1"/>
</dbReference>
<evidence type="ECO:0000259" key="5">
    <source>
        <dbReference type="PROSITE" id="PS50089"/>
    </source>
</evidence>
<dbReference type="PROSITE" id="PS00518">
    <property type="entry name" value="ZF_RING_1"/>
    <property type="match status" value="1"/>
</dbReference>
<dbReference type="PROSITE" id="PS50089">
    <property type="entry name" value="ZF_RING_2"/>
    <property type="match status" value="1"/>
</dbReference>
<organism evidence="7 8">
    <name type="scientific">Pinctada imbricata</name>
    <name type="common">Atlantic pearl-oyster</name>
    <name type="synonym">Pinctada martensii</name>
    <dbReference type="NCBI Taxonomy" id="66713"/>
    <lineage>
        <taxon>Eukaryota</taxon>
        <taxon>Metazoa</taxon>
        <taxon>Spiralia</taxon>
        <taxon>Lophotrochozoa</taxon>
        <taxon>Mollusca</taxon>
        <taxon>Bivalvia</taxon>
        <taxon>Autobranchia</taxon>
        <taxon>Pteriomorphia</taxon>
        <taxon>Pterioida</taxon>
        <taxon>Pterioidea</taxon>
        <taxon>Pteriidae</taxon>
        <taxon>Pinctada</taxon>
    </lineage>
</organism>
<accession>A0AA88XT09</accession>
<dbReference type="GO" id="GO:0008270">
    <property type="term" value="F:zinc ion binding"/>
    <property type="evidence" value="ECO:0007669"/>
    <property type="project" value="UniProtKB-KW"/>
</dbReference>
<dbReference type="Pfam" id="PF13445">
    <property type="entry name" value="zf-RING_UBOX"/>
    <property type="match status" value="1"/>
</dbReference>
<feature type="domain" description="B box-type" evidence="6">
    <location>
        <begin position="81"/>
        <end position="114"/>
    </location>
</feature>
<dbReference type="SMART" id="SM00184">
    <property type="entry name" value="RING"/>
    <property type="match status" value="1"/>
</dbReference>
<gene>
    <name evidence="7" type="ORF">FSP39_015101</name>
</gene>
<evidence type="ECO:0000256" key="3">
    <source>
        <dbReference type="ARBA" id="ARBA00022833"/>
    </source>
</evidence>
<dbReference type="InterPro" id="IPR017907">
    <property type="entry name" value="Znf_RING_CS"/>
</dbReference>
<dbReference type="Proteomes" id="UP001186944">
    <property type="component" value="Unassembled WGS sequence"/>
</dbReference>
<dbReference type="SUPFAM" id="SSF57850">
    <property type="entry name" value="RING/U-box"/>
    <property type="match status" value="1"/>
</dbReference>
<keyword evidence="8" id="KW-1185">Reference proteome</keyword>
<dbReference type="InterPro" id="IPR013083">
    <property type="entry name" value="Znf_RING/FYVE/PHD"/>
</dbReference>
<proteinExistence type="predicted"/>
<evidence type="ECO:0000313" key="7">
    <source>
        <dbReference type="EMBL" id="KAK3088127.1"/>
    </source>
</evidence>
<dbReference type="AlphaFoldDB" id="A0AA88XT09"/>
<sequence length="347" mass="38753">MEINGKANLDKDVCSICLDDFRNPKLLPCGHTFCKRCIRYHEIRNSREESLFSCPICRAALRVPESGVNGFCDNYFVSSIRPDNVCDDCSAEEEIVECTKCEKYLCRSCNQVHRCSSLPFPPHWSSDESDTNSISSDISDTYDQSNHELRDIGCKTIYKAVQVLELDPGIEGPPIQKIMPLSPGVLGVVIFSIPYLHRYEVDGTSLPFKELIDGFHDIACGPQEEMYSVFGNDTVVKMEEGCSCVFSVNGCIPLKIVCLRNGEIVIIGKPNIGNLIILHFDGKCKEISRSCTKLDFCPYSVTASVNPRRVGIISENTRCIYILDFEGNVKNIHDISKLSGDSQYNEG</sequence>
<name>A0AA88XT09_PINIB</name>
<evidence type="ECO:0000259" key="6">
    <source>
        <dbReference type="PROSITE" id="PS50119"/>
    </source>
</evidence>
<evidence type="ECO:0000256" key="4">
    <source>
        <dbReference type="PROSITE-ProRule" id="PRU00024"/>
    </source>
</evidence>
<keyword evidence="3" id="KW-0862">Zinc</keyword>
<keyword evidence="1" id="KW-0479">Metal-binding</keyword>
<protein>
    <submittedName>
        <fullName evidence="7">Uncharacterized protein</fullName>
    </submittedName>
</protein>
<feature type="domain" description="RING-type" evidence="5">
    <location>
        <begin position="14"/>
        <end position="58"/>
    </location>
</feature>
<reference evidence="7" key="1">
    <citation type="submission" date="2019-08" db="EMBL/GenBank/DDBJ databases">
        <title>The improved chromosome-level genome for the pearl oyster Pinctada fucata martensii using PacBio sequencing and Hi-C.</title>
        <authorList>
            <person name="Zheng Z."/>
        </authorList>
    </citation>
    <scope>NUCLEOTIDE SEQUENCE</scope>
    <source>
        <strain evidence="7">ZZ-2019</strain>
        <tissue evidence="7">Adductor muscle</tissue>
    </source>
</reference>
<dbReference type="PANTHER" id="PTHR25462">
    <property type="entry name" value="BONUS, ISOFORM C-RELATED"/>
    <property type="match status" value="1"/>
</dbReference>
<dbReference type="InterPro" id="IPR001841">
    <property type="entry name" value="Znf_RING"/>
</dbReference>
<evidence type="ECO:0000313" key="8">
    <source>
        <dbReference type="Proteomes" id="UP001186944"/>
    </source>
</evidence>